<dbReference type="PANTHER" id="PTHR33352:SF2">
    <property type="entry name" value="SLL0995 PROTEIN"/>
    <property type="match status" value="1"/>
</dbReference>
<sequence length="232" mass="26917">MVTQPLPLNTSEVIYPDSDGQPMANNTEQFRWILVIQQNLDWLFADNPDVFVAGDLFWYPIEGKNYIVNAPDVMVVFGRPKGKRGSYLQWQENNIAPQVVFEILSPSNSQTEMERKLIFYERYGVEEYYIYNPQNNQLRGWLRTEDGLDVISEMENWVSPRLGIKFDLSGEELQIYRPDGNKFSSYLEISQLLEQEKQRAEQAETALAAERRKTQLLAENLKALGVNPDEIE</sequence>
<dbReference type="AlphaFoldDB" id="A0A480AC26"/>
<dbReference type="RefSeq" id="WP_137669191.1">
    <property type="nucleotide sequence ID" value="NZ_BJCE01000296.1"/>
</dbReference>
<feature type="domain" description="Putative restriction endonuclease" evidence="2">
    <location>
        <begin position="34"/>
        <end position="147"/>
    </location>
</feature>
<dbReference type="InterPro" id="IPR012296">
    <property type="entry name" value="Nuclease_put_TT1808"/>
</dbReference>
<protein>
    <recommendedName>
        <fullName evidence="2">Putative restriction endonuclease domain-containing protein</fullName>
    </recommendedName>
</protein>
<dbReference type="Proteomes" id="UP000300142">
    <property type="component" value="Unassembled WGS sequence"/>
</dbReference>
<dbReference type="Pfam" id="PF05685">
    <property type="entry name" value="Uma2"/>
    <property type="match status" value="1"/>
</dbReference>
<keyword evidence="4" id="KW-1185">Reference proteome</keyword>
<evidence type="ECO:0000259" key="2">
    <source>
        <dbReference type="Pfam" id="PF05685"/>
    </source>
</evidence>
<dbReference type="InterPro" id="IPR008538">
    <property type="entry name" value="Uma2"/>
</dbReference>
<accession>A0A480AC26</accession>
<dbReference type="InterPro" id="IPR011335">
    <property type="entry name" value="Restrct_endonuc-II-like"/>
</dbReference>
<evidence type="ECO:0000313" key="4">
    <source>
        <dbReference type="Proteomes" id="UP000300142"/>
    </source>
</evidence>
<dbReference type="SUPFAM" id="SSF52980">
    <property type="entry name" value="Restriction endonuclease-like"/>
    <property type="match status" value="1"/>
</dbReference>
<comment type="caution">
    <text evidence="3">The sequence shown here is derived from an EMBL/GenBank/DDBJ whole genome shotgun (WGS) entry which is preliminary data.</text>
</comment>
<dbReference type="CDD" id="cd06260">
    <property type="entry name" value="DUF820-like"/>
    <property type="match status" value="1"/>
</dbReference>
<proteinExistence type="predicted"/>
<keyword evidence="1" id="KW-0175">Coiled coil</keyword>
<name>A0A480AC26_9CYAN</name>
<gene>
    <name evidence="3" type="ORF">SR1949_48020</name>
</gene>
<organism evidence="3 4">
    <name type="scientific">Sphaerospermopsis reniformis</name>
    <dbReference type="NCBI Taxonomy" id="531300"/>
    <lineage>
        <taxon>Bacteria</taxon>
        <taxon>Bacillati</taxon>
        <taxon>Cyanobacteriota</taxon>
        <taxon>Cyanophyceae</taxon>
        <taxon>Nostocales</taxon>
        <taxon>Aphanizomenonaceae</taxon>
        <taxon>Sphaerospermopsis</taxon>
    </lineage>
</organism>
<evidence type="ECO:0000313" key="3">
    <source>
        <dbReference type="EMBL" id="GCL39674.1"/>
    </source>
</evidence>
<dbReference type="Gene3D" id="3.90.1570.10">
    <property type="entry name" value="tt1808, chain A"/>
    <property type="match status" value="1"/>
</dbReference>
<dbReference type="PANTHER" id="PTHR33352">
    <property type="entry name" value="SLR1095 PROTEIN"/>
    <property type="match status" value="1"/>
</dbReference>
<evidence type="ECO:0000256" key="1">
    <source>
        <dbReference type="SAM" id="Coils"/>
    </source>
</evidence>
<reference evidence="4" key="1">
    <citation type="submission" date="2019-02" db="EMBL/GenBank/DDBJ databases">
        <title>Draft genome sequence of Sphaerospermopsis reniformis NIES-1949.</title>
        <authorList>
            <person name="Yamaguchi H."/>
            <person name="Suzuki S."/>
            <person name="Kawachi M."/>
        </authorList>
    </citation>
    <scope>NUCLEOTIDE SEQUENCE [LARGE SCALE GENOMIC DNA]</scope>
    <source>
        <strain evidence="4">NIES-1949</strain>
    </source>
</reference>
<dbReference type="EMBL" id="BJCE01000296">
    <property type="protein sequence ID" value="GCL39674.1"/>
    <property type="molecule type" value="Genomic_DNA"/>
</dbReference>
<feature type="coiled-coil region" evidence="1">
    <location>
        <begin position="186"/>
        <end position="213"/>
    </location>
</feature>